<evidence type="ECO:0000313" key="2">
    <source>
        <dbReference type="EMBL" id="CDG82537.1"/>
    </source>
</evidence>
<dbReference type="KEGG" id="jag:GJA_1901"/>
<keyword evidence="3" id="KW-1185">Reference proteome</keyword>
<dbReference type="RefSeq" id="WP_038491114.1">
    <property type="nucleotide sequence ID" value="NZ_BCTH01000004.1"/>
</dbReference>
<accession>W0V5K8</accession>
<evidence type="ECO:0000313" key="3">
    <source>
        <dbReference type="Proteomes" id="UP000027604"/>
    </source>
</evidence>
<protein>
    <submittedName>
        <fullName evidence="2">Uncharacterized protein</fullName>
    </submittedName>
</protein>
<gene>
    <name evidence="2" type="ORF">GJA_1901</name>
</gene>
<dbReference type="PATRIC" id="fig|1349767.4.peg.3671"/>
<organism evidence="2 3">
    <name type="scientific">Janthinobacterium agaricidamnosum NBRC 102515 = DSM 9628</name>
    <dbReference type="NCBI Taxonomy" id="1349767"/>
    <lineage>
        <taxon>Bacteria</taxon>
        <taxon>Pseudomonadati</taxon>
        <taxon>Pseudomonadota</taxon>
        <taxon>Betaproteobacteria</taxon>
        <taxon>Burkholderiales</taxon>
        <taxon>Oxalobacteraceae</taxon>
        <taxon>Janthinobacterium</taxon>
    </lineage>
</organism>
<sequence>MQIAPLSTSSGLPAKNAGAARVIDEPADGVAGAAQRERGDAAPAVPSAQLRRGLSNWDHQLQGEISSAQQTLDYLERSTSQLQALKSELAAKLAARQGREGQVEARLRQFSNTWRQRSNATGGTLDPQLNYSGAQPAAQNFGIRGLTMANLQSGGTEVLAFSVGGASQALRSATIEPGLSAEEISARFNQALTPSNVRVKLGADGELVFSTPEASWASVRDTLSVRGSGIRFPAGQLNRVKTDAEPAALAPETWSSSDTEALRATLQQVVQALGRLQKARDSVGMALSQVAQRVATVQPPQGGAGMVTLAQKFTSKAGESGYDSLLAITSALAGMSRERVLSLLRLR</sequence>
<dbReference type="EMBL" id="HG322949">
    <property type="protein sequence ID" value="CDG82537.1"/>
    <property type="molecule type" value="Genomic_DNA"/>
</dbReference>
<proteinExistence type="predicted"/>
<feature type="compositionally biased region" description="Polar residues" evidence="1">
    <location>
        <begin position="1"/>
        <end position="11"/>
    </location>
</feature>
<dbReference type="OrthoDB" id="8561678at2"/>
<evidence type="ECO:0000256" key="1">
    <source>
        <dbReference type="SAM" id="MobiDB-lite"/>
    </source>
</evidence>
<dbReference type="STRING" id="1349767.GJA_1901"/>
<dbReference type="HOGENOM" id="CLU_069320_0_0_4"/>
<reference evidence="2 3" key="1">
    <citation type="journal article" date="2015" name="Genome Announc.">
        <title>Genome Sequence of Mushroom Soft-Rot Pathogen Janthinobacterium agaricidamnosum.</title>
        <authorList>
            <person name="Graupner K."/>
            <person name="Lackner G."/>
            <person name="Hertweck C."/>
        </authorList>
    </citation>
    <scope>NUCLEOTIDE SEQUENCE [LARGE SCALE GENOMIC DNA]</scope>
    <source>
        <strain evidence="3">NBRC 102515 / DSM 9628</strain>
    </source>
</reference>
<dbReference type="eggNOG" id="ENOG5032X29">
    <property type="taxonomic scope" value="Bacteria"/>
</dbReference>
<name>W0V5K8_9BURK</name>
<feature type="region of interest" description="Disordered" evidence="1">
    <location>
        <begin position="1"/>
        <end position="44"/>
    </location>
</feature>
<dbReference type="AlphaFoldDB" id="W0V5K8"/>
<dbReference type="Proteomes" id="UP000027604">
    <property type="component" value="Chromosome I"/>
</dbReference>